<feature type="repeat" description="ANK" evidence="4">
    <location>
        <begin position="47"/>
        <end position="79"/>
    </location>
</feature>
<evidence type="ECO:0000313" key="7">
    <source>
        <dbReference type="Proteomes" id="UP000807353"/>
    </source>
</evidence>
<dbReference type="GO" id="GO:0032259">
    <property type="term" value="P:methylation"/>
    <property type="evidence" value="ECO:0007669"/>
    <property type="project" value="UniProtKB-KW"/>
</dbReference>
<accession>A0A9P5YAD8</accession>
<keyword evidence="3" id="KW-0949">S-adenosyl-L-methionine</keyword>
<dbReference type="PANTHER" id="PTHR32379:SF1">
    <property type="entry name" value="GUANIDINOACETATE N-METHYLTRANSFERASE"/>
    <property type="match status" value="1"/>
</dbReference>
<protein>
    <submittedName>
        <fullName evidence="6">Arginine methyl transferase</fullName>
    </submittedName>
</protein>
<evidence type="ECO:0000256" key="3">
    <source>
        <dbReference type="ARBA" id="ARBA00022691"/>
    </source>
</evidence>
<dbReference type="InterPro" id="IPR051038">
    <property type="entry name" value="RMT2/GAMT_Mtase"/>
</dbReference>
<evidence type="ECO:0000256" key="4">
    <source>
        <dbReference type="PROSITE-ProRule" id="PRU00023"/>
    </source>
</evidence>
<dbReference type="InterPro" id="IPR029063">
    <property type="entry name" value="SAM-dependent_MTases_sf"/>
</dbReference>
<proteinExistence type="predicted"/>
<dbReference type="Proteomes" id="UP000807353">
    <property type="component" value="Unassembled WGS sequence"/>
</dbReference>
<dbReference type="PANTHER" id="PTHR32379">
    <property type="entry name" value="GUANIDINOACETATE N-METHYLTRANSFERASE"/>
    <property type="match status" value="1"/>
</dbReference>
<dbReference type="PROSITE" id="PS50297">
    <property type="entry name" value="ANK_REP_REGION"/>
    <property type="match status" value="1"/>
</dbReference>
<dbReference type="InterPro" id="IPR026480">
    <property type="entry name" value="RMT2_dom"/>
</dbReference>
<sequence>METEEEVNALSILGEHLINTILAGEAIENVKSIIDNGAPLWYQNEEEGMSPLHAAAYVQKPDLARLLIEQGAIWNAMDKFKNTAGDISLSFNDADTYIIIRDAGIRAELLLSLLSSKASVDTGSAIILRENESTAAGSTKEFLSSKLRFTTDEHGQDVCLLKIGEEEIGVMMGWERGIMEKTVQELCDGHENVHGLKILNVGFGLGIIDGLFQSLPTPPSQHFIIEPHPDVLGHMKELGWYEKPGVKIFEGRWQDYIDSDDILGVGGFDVIYTDTFSEDYGDLHAFFEHLPDLLRGPGSRISFFNGLGATNALFYDVYTHIAELHLSNVGIDVKWSDVDITFGELKERWGNSRKYFTLPLYRLPIGKMATAKT</sequence>
<keyword evidence="2 6" id="KW-0808">Transferase</keyword>
<gene>
    <name evidence="6" type="ORF">BDZ94DRAFT_1255212</name>
</gene>
<dbReference type="SUPFAM" id="SSF53335">
    <property type="entry name" value="S-adenosyl-L-methionine-dependent methyltransferases"/>
    <property type="match status" value="1"/>
</dbReference>
<evidence type="ECO:0000256" key="2">
    <source>
        <dbReference type="ARBA" id="ARBA00022679"/>
    </source>
</evidence>
<dbReference type="EMBL" id="MU150250">
    <property type="protein sequence ID" value="KAF9465059.1"/>
    <property type="molecule type" value="Genomic_DNA"/>
</dbReference>
<keyword evidence="4" id="KW-0040">ANK repeat</keyword>
<dbReference type="GO" id="GO:0019702">
    <property type="term" value="F:protein arginine N5-methyltransferase activity"/>
    <property type="evidence" value="ECO:0007669"/>
    <property type="project" value="TreeGrafter"/>
</dbReference>
<dbReference type="Gene3D" id="3.40.50.150">
    <property type="entry name" value="Vaccinia Virus protein VP39"/>
    <property type="match status" value="1"/>
</dbReference>
<comment type="caution">
    <text evidence="6">The sequence shown here is derived from an EMBL/GenBank/DDBJ whole genome shotgun (WGS) entry which is preliminary data.</text>
</comment>
<dbReference type="GO" id="GO:0005737">
    <property type="term" value="C:cytoplasm"/>
    <property type="evidence" value="ECO:0007669"/>
    <property type="project" value="TreeGrafter"/>
</dbReference>
<dbReference type="GO" id="GO:0005634">
    <property type="term" value="C:nucleus"/>
    <property type="evidence" value="ECO:0007669"/>
    <property type="project" value="TreeGrafter"/>
</dbReference>
<dbReference type="PROSITE" id="PS51559">
    <property type="entry name" value="SAM_RMT2"/>
    <property type="match status" value="1"/>
</dbReference>
<dbReference type="SUPFAM" id="SSF48403">
    <property type="entry name" value="Ankyrin repeat"/>
    <property type="match status" value="1"/>
</dbReference>
<evidence type="ECO:0000259" key="5">
    <source>
        <dbReference type="PROSITE" id="PS51559"/>
    </source>
</evidence>
<dbReference type="Gene3D" id="1.25.40.20">
    <property type="entry name" value="Ankyrin repeat-containing domain"/>
    <property type="match status" value="1"/>
</dbReference>
<evidence type="ECO:0000256" key="1">
    <source>
        <dbReference type="ARBA" id="ARBA00022603"/>
    </source>
</evidence>
<feature type="domain" description="RMT2" evidence="5">
    <location>
        <begin position="133"/>
        <end position="373"/>
    </location>
</feature>
<dbReference type="InterPro" id="IPR002110">
    <property type="entry name" value="Ankyrin_rpt"/>
</dbReference>
<reference evidence="6" key="1">
    <citation type="submission" date="2020-11" db="EMBL/GenBank/DDBJ databases">
        <authorList>
            <consortium name="DOE Joint Genome Institute"/>
            <person name="Ahrendt S."/>
            <person name="Riley R."/>
            <person name="Andreopoulos W."/>
            <person name="Labutti K."/>
            <person name="Pangilinan J."/>
            <person name="Ruiz-Duenas F.J."/>
            <person name="Barrasa J.M."/>
            <person name="Sanchez-Garcia M."/>
            <person name="Camarero S."/>
            <person name="Miyauchi S."/>
            <person name="Serrano A."/>
            <person name="Linde D."/>
            <person name="Babiker R."/>
            <person name="Drula E."/>
            <person name="Ayuso-Fernandez I."/>
            <person name="Pacheco R."/>
            <person name="Padilla G."/>
            <person name="Ferreira P."/>
            <person name="Barriuso J."/>
            <person name="Kellner H."/>
            <person name="Castanera R."/>
            <person name="Alfaro M."/>
            <person name="Ramirez L."/>
            <person name="Pisabarro A.G."/>
            <person name="Kuo A."/>
            <person name="Tritt A."/>
            <person name="Lipzen A."/>
            <person name="He G."/>
            <person name="Yan M."/>
            <person name="Ng V."/>
            <person name="Cullen D."/>
            <person name="Martin F."/>
            <person name="Rosso M.-N."/>
            <person name="Henrissat B."/>
            <person name="Hibbett D."/>
            <person name="Martinez A.T."/>
            <person name="Grigoriev I.V."/>
        </authorList>
    </citation>
    <scope>NUCLEOTIDE SEQUENCE</scope>
    <source>
        <strain evidence="6">CBS 247.69</strain>
    </source>
</reference>
<dbReference type="Pfam" id="PF00023">
    <property type="entry name" value="Ank"/>
    <property type="match status" value="1"/>
</dbReference>
<keyword evidence="1" id="KW-0489">Methyltransferase</keyword>
<dbReference type="PROSITE" id="PS50088">
    <property type="entry name" value="ANK_REPEAT"/>
    <property type="match status" value="1"/>
</dbReference>
<keyword evidence="7" id="KW-1185">Reference proteome</keyword>
<organism evidence="6 7">
    <name type="scientific">Collybia nuda</name>
    <dbReference type="NCBI Taxonomy" id="64659"/>
    <lineage>
        <taxon>Eukaryota</taxon>
        <taxon>Fungi</taxon>
        <taxon>Dikarya</taxon>
        <taxon>Basidiomycota</taxon>
        <taxon>Agaricomycotina</taxon>
        <taxon>Agaricomycetes</taxon>
        <taxon>Agaricomycetidae</taxon>
        <taxon>Agaricales</taxon>
        <taxon>Tricholomatineae</taxon>
        <taxon>Clitocybaceae</taxon>
        <taxon>Collybia</taxon>
    </lineage>
</organism>
<evidence type="ECO:0000313" key="6">
    <source>
        <dbReference type="EMBL" id="KAF9465059.1"/>
    </source>
</evidence>
<name>A0A9P5YAD8_9AGAR</name>
<dbReference type="AlphaFoldDB" id="A0A9P5YAD8"/>
<dbReference type="OrthoDB" id="19014at2759"/>
<dbReference type="InterPro" id="IPR036770">
    <property type="entry name" value="Ankyrin_rpt-contain_sf"/>
</dbReference>